<reference evidence="2" key="1">
    <citation type="submission" date="2024-01" db="EMBL/GenBank/DDBJ databases">
        <title>Bank of Algae and Cyanobacteria of the Azores (BACA) strain genomes.</title>
        <authorList>
            <person name="Luz R."/>
            <person name="Cordeiro R."/>
            <person name="Fonseca A."/>
            <person name="Goncalves V."/>
        </authorList>
    </citation>
    <scope>NUCLEOTIDE SEQUENCE</scope>
    <source>
        <strain evidence="2">BACA0141</strain>
    </source>
</reference>
<comment type="caution">
    <text evidence="2">The sequence shown here is derived from an EMBL/GenBank/DDBJ whole genome shotgun (WGS) entry which is preliminary data.</text>
</comment>
<feature type="compositionally biased region" description="Polar residues" evidence="1">
    <location>
        <begin position="89"/>
        <end position="112"/>
    </location>
</feature>
<organism evidence="2 3">
    <name type="scientific">Tumidithrix elongata BACA0141</name>
    <dbReference type="NCBI Taxonomy" id="2716417"/>
    <lineage>
        <taxon>Bacteria</taxon>
        <taxon>Bacillati</taxon>
        <taxon>Cyanobacteriota</taxon>
        <taxon>Cyanophyceae</taxon>
        <taxon>Pseudanabaenales</taxon>
        <taxon>Pseudanabaenaceae</taxon>
        <taxon>Tumidithrix</taxon>
        <taxon>Tumidithrix elongata</taxon>
    </lineage>
</organism>
<dbReference type="AlphaFoldDB" id="A0AAW9PUK4"/>
<protein>
    <submittedName>
        <fullName evidence="2">Uncharacterized protein</fullName>
    </submittedName>
</protein>
<dbReference type="Proteomes" id="UP001333818">
    <property type="component" value="Unassembled WGS sequence"/>
</dbReference>
<proteinExistence type="predicted"/>
<accession>A0AAW9PUK4</accession>
<keyword evidence="3" id="KW-1185">Reference proteome</keyword>
<dbReference type="RefSeq" id="WP_330481727.1">
    <property type="nucleotide sequence ID" value="NZ_JAZBJZ010000002.1"/>
</dbReference>
<evidence type="ECO:0000256" key="1">
    <source>
        <dbReference type="SAM" id="MobiDB-lite"/>
    </source>
</evidence>
<feature type="region of interest" description="Disordered" evidence="1">
    <location>
        <begin position="82"/>
        <end position="112"/>
    </location>
</feature>
<dbReference type="EMBL" id="JAZBJZ010000002">
    <property type="protein sequence ID" value="MEE3715309.1"/>
    <property type="molecule type" value="Genomic_DNA"/>
</dbReference>
<evidence type="ECO:0000313" key="2">
    <source>
        <dbReference type="EMBL" id="MEE3715309.1"/>
    </source>
</evidence>
<sequence length="112" mass="13000">MERTSQSYSLKAKDWMRRLNYTVIPIAIAPFIVEFGEVKDNTALSTHWAVDRLMLTLPYQNRRQERQNYRLFAASIYLSSHPYPKFSKRSSPLQTKNRSHYNGASVDTSAIA</sequence>
<gene>
    <name evidence="2" type="ORF">V2H45_00960</name>
</gene>
<evidence type="ECO:0000313" key="3">
    <source>
        <dbReference type="Proteomes" id="UP001333818"/>
    </source>
</evidence>
<name>A0AAW9PUK4_9CYAN</name>